<proteinExistence type="inferred from homology"/>
<dbReference type="NCBIfam" id="NF001988">
    <property type="entry name" value="PRK00783.1"/>
    <property type="match status" value="1"/>
</dbReference>
<keyword evidence="3" id="KW-0804">Transcription</keyword>
<dbReference type="PANTHER" id="PTHR11800">
    <property type="entry name" value="DNA-DIRECTED RNA POLYMERASE"/>
    <property type="match status" value="1"/>
</dbReference>
<dbReference type="InterPro" id="IPR036643">
    <property type="entry name" value="RNApol_insert_sf"/>
</dbReference>
<dbReference type="InterPro" id="IPR036603">
    <property type="entry name" value="RBP11-like"/>
</dbReference>
<sequence>MPYANQPSVHITDLTDENVKFYIEDTELSVANSMRRVFIAETPTLAIDWVKLEANSTVLSDEFLAHRIGLIPLISDEVVQRLHYPRDCICPDFCHNCSVEFTLDVKCTDDQTRHVTTADLKSSDPRVLPVTSKHRDDDSSEYGETDEILLIKLRKGQELKMRAYAKKGFGKEHAKWNPTAGVCFEYDPDNAMRHTLYPKPDEWPKSEYTELDDDQYEATFNWETKPNKFFFNVESSGALKPENIVIMGIAMLKDKLSNLQTQLNYIKGLRMDYDPRIKLNIFQGQTTFQNDYRRFTPDSREKYVWPKARSEPPPKKSAEFIRKDPETFVEWNKDVYIPFNLLMKPRPIIDTTPYATIPRLKDQAKDAEKSDVMKSRPRLYMTPAVSMDDVPDPEMRKLICDYMYTTDFRRAEKEAAMGENTREIATSTLDVGLDPVKLRTELYPPLPLGWREKGRAWDSRQMRALVDPTETFWFKRGSRVKCGACNNPYKGAVPQSVKDEIATLIRKDKLRLAHDYPIPGYTGLRPMLSAGVPLSKTDLPVTHPFLSASQAVTQRYAEDKNV</sequence>
<dbReference type="Pfam" id="PF01000">
    <property type="entry name" value="RNA_pol_A_bac"/>
    <property type="match status" value="1"/>
</dbReference>
<dbReference type="GO" id="GO:0003899">
    <property type="term" value="F:DNA-directed RNA polymerase activity"/>
    <property type="evidence" value="ECO:0007669"/>
    <property type="project" value="InterPro"/>
</dbReference>
<dbReference type="Gene3D" id="3.30.1360.10">
    <property type="entry name" value="RNA polymerase, RBP11-like subunit"/>
    <property type="match status" value="1"/>
</dbReference>
<gene>
    <name evidence="9" type="ORF">PPYR_08501</name>
</gene>
<dbReference type="AlphaFoldDB" id="A0A5N4AJW5"/>
<dbReference type="GO" id="GO:0006366">
    <property type="term" value="P:transcription by RNA polymerase II"/>
    <property type="evidence" value="ECO:0007669"/>
    <property type="project" value="TreeGrafter"/>
</dbReference>
<accession>A0A5N4AJW5</accession>
<evidence type="ECO:0000256" key="6">
    <source>
        <dbReference type="ARBA" id="ARBA00072506"/>
    </source>
</evidence>
<organism evidence="9 10">
    <name type="scientific">Photinus pyralis</name>
    <name type="common">Common eastern firefly</name>
    <name type="synonym">Lampyris pyralis</name>
    <dbReference type="NCBI Taxonomy" id="7054"/>
    <lineage>
        <taxon>Eukaryota</taxon>
        <taxon>Metazoa</taxon>
        <taxon>Ecdysozoa</taxon>
        <taxon>Arthropoda</taxon>
        <taxon>Hexapoda</taxon>
        <taxon>Insecta</taxon>
        <taxon>Pterygota</taxon>
        <taxon>Neoptera</taxon>
        <taxon>Endopterygota</taxon>
        <taxon>Coleoptera</taxon>
        <taxon>Polyphaga</taxon>
        <taxon>Elateriformia</taxon>
        <taxon>Elateroidea</taxon>
        <taxon>Lampyridae</taxon>
        <taxon>Lampyrinae</taxon>
        <taxon>Photinus</taxon>
    </lineage>
</organism>
<dbReference type="InterPro" id="IPR011263">
    <property type="entry name" value="DNA-dir_RNA_pol_RpoA/D/Rpb3"/>
</dbReference>
<dbReference type="SUPFAM" id="SSF55257">
    <property type="entry name" value="RBP11-like subunits of RNA polymerase"/>
    <property type="match status" value="1"/>
</dbReference>
<dbReference type="Pfam" id="PF01193">
    <property type="entry name" value="RNA_pol_L"/>
    <property type="match status" value="1"/>
</dbReference>
<reference evidence="9 10" key="1">
    <citation type="journal article" date="2018" name="Elife">
        <title>Firefly genomes illuminate parallel origins of bioluminescence in beetles.</title>
        <authorList>
            <person name="Fallon T.R."/>
            <person name="Lower S.E."/>
            <person name="Chang C.H."/>
            <person name="Bessho-Uehara M."/>
            <person name="Martin G.J."/>
            <person name="Bewick A.J."/>
            <person name="Behringer M."/>
            <person name="Debat H.J."/>
            <person name="Wong I."/>
            <person name="Day J.C."/>
            <person name="Suvorov A."/>
            <person name="Silva C.J."/>
            <person name="Stanger-Hall K.F."/>
            <person name="Hall D.W."/>
            <person name="Schmitz R.J."/>
            <person name="Nelson D.R."/>
            <person name="Lewis S.M."/>
            <person name="Shigenobu S."/>
            <person name="Bybee S.M."/>
            <person name="Larracuente A.M."/>
            <person name="Oba Y."/>
            <person name="Weng J.K."/>
        </authorList>
    </citation>
    <scope>NUCLEOTIDE SEQUENCE [LARGE SCALE GENOMIC DNA]</scope>
    <source>
        <strain evidence="9">1611_PpyrPB1</strain>
        <tissue evidence="9">Whole body</tissue>
    </source>
</reference>
<keyword evidence="10" id="KW-1185">Reference proteome</keyword>
<dbReference type="Gene3D" id="2.170.120.12">
    <property type="entry name" value="DNA-directed RNA polymerase, insert domain"/>
    <property type="match status" value="1"/>
</dbReference>
<dbReference type="InterPro" id="IPR022842">
    <property type="entry name" value="RNAP_Rpo3/Rpb3/RPAC1"/>
</dbReference>
<feature type="region of interest" description="Disordered" evidence="7">
    <location>
        <begin position="116"/>
        <end position="140"/>
    </location>
</feature>
<dbReference type="GO" id="GO:0003677">
    <property type="term" value="F:DNA binding"/>
    <property type="evidence" value="ECO:0007669"/>
    <property type="project" value="InterPro"/>
</dbReference>
<dbReference type="FunFam" id="2.170.120.12:FF:000002">
    <property type="entry name" value="DNA-directed RNA polymerase II subunit RPB3"/>
    <property type="match status" value="1"/>
</dbReference>
<evidence type="ECO:0000313" key="10">
    <source>
        <dbReference type="Proteomes" id="UP000327044"/>
    </source>
</evidence>
<dbReference type="SMART" id="SM00662">
    <property type="entry name" value="RPOLD"/>
    <property type="match status" value="1"/>
</dbReference>
<dbReference type="GO" id="GO:0005665">
    <property type="term" value="C:RNA polymerase II, core complex"/>
    <property type="evidence" value="ECO:0007669"/>
    <property type="project" value="TreeGrafter"/>
</dbReference>
<name>A0A5N4AJW5_PHOPY</name>
<evidence type="ECO:0000259" key="8">
    <source>
        <dbReference type="SMART" id="SM00662"/>
    </source>
</evidence>
<keyword evidence="2" id="KW-0240">DNA-directed RNA polymerase</keyword>
<keyword evidence="4" id="KW-0539">Nucleus</keyword>
<evidence type="ECO:0000256" key="3">
    <source>
        <dbReference type="ARBA" id="ARBA00023163"/>
    </source>
</evidence>
<dbReference type="EMBL" id="VVIM01000006">
    <property type="protein sequence ID" value="KAB0797508.1"/>
    <property type="molecule type" value="Genomic_DNA"/>
</dbReference>
<comment type="subcellular location">
    <subcellularLocation>
        <location evidence="1">Nucleus</location>
    </subcellularLocation>
</comment>
<dbReference type="GO" id="GO:0046983">
    <property type="term" value="F:protein dimerization activity"/>
    <property type="evidence" value="ECO:0007669"/>
    <property type="project" value="InterPro"/>
</dbReference>
<dbReference type="PROSITE" id="PS00446">
    <property type="entry name" value="RNA_POL_D_30KD"/>
    <property type="match status" value="1"/>
</dbReference>
<dbReference type="InterPro" id="IPR011262">
    <property type="entry name" value="DNA-dir_RNA_pol_insert"/>
</dbReference>
<evidence type="ECO:0000256" key="4">
    <source>
        <dbReference type="ARBA" id="ARBA00023242"/>
    </source>
</evidence>
<evidence type="ECO:0000256" key="2">
    <source>
        <dbReference type="ARBA" id="ARBA00022478"/>
    </source>
</evidence>
<dbReference type="CDD" id="cd07031">
    <property type="entry name" value="RNAP_II_RPB3"/>
    <property type="match status" value="1"/>
</dbReference>
<feature type="domain" description="DNA-directed RNA polymerase RpoA/D/Rpb3-type" evidence="8">
    <location>
        <begin position="18"/>
        <end position="262"/>
    </location>
</feature>
<evidence type="ECO:0000256" key="5">
    <source>
        <dbReference type="ARBA" id="ARBA00025804"/>
    </source>
</evidence>
<comment type="similarity">
    <text evidence="5">Belongs to the archaeal Rpo3/eukaryotic RPB3 RNA polymerase subunit family.</text>
</comment>
<evidence type="ECO:0000256" key="1">
    <source>
        <dbReference type="ARBA" id="ARBA00004123"/>
    </source>
</evidence>
<protein>
    <recommendedName>
        <fullName evidence="6">DNA-directed RNA polymerase II subunit RPB3</fullName>
    </recommendedName>
</protein>
<evidence type="ECO:0000313" key="9">
    <source>
        <dbReference type="EMBL" id="KAB0797508.1"/>
    </source>
</evidence>
<evidence type="ECO:0000256" key="7">
    <source>
        <dbReference type="SAM" id="MobiDB-lite"/>
    </source>
</evidence>
<dbReference type="HAMAP" id="MF_00320">
    <property type="entry name" value="RNApol_arch_Rpo3"/>
    <property type="match status" value="1"/>
</dbReference>
<comment type="caution">
    <text evidence="9">The sequence shown here is derived from an EMBL/GenBank/DDBJ whole genome shotgun (WGS) entry which is preliminary data.</text>
</comment>
<dbReference type="PANTHER" id="PTHR11800:SF2">
    <property type="entry name" value="DNA-DIRECTED RNA POLYMERASE II SUBUNIT RPB3"/>
    <property type="match status" value="1"/>
</dbReference>
<dbReference type="SUPFAM" id="SSF56553">
    <property type="entry name" value="Insert subdomain of RNA polymerase alpha subunit"/>
    <property type="match status" value="1"/>
</dbReference>
<dbReference type="Proteomes" id="UP000327044">
    <property type="component" value="Unassembled WGS sequence"/>
</dbReference>
<dbReference type="InterPro" id="IPR001514">
    <property type="entry name" value="DNA-dir_RNA_pol_30-40kDasu_CS"/>
</dbReference>
<dbReference type="InParanoid" id="A0A5N4AJW5"/>
<dbReference type="InterPro" id="IPR050518">
    <property type="entry name" value="Rpo3/RPB3_RNA_Pol_subunit"/>
</dbReference>